<dbReference type="EC" id="3.4.14.11" evidence="3"/>
<dbReference type="SUPFAM" id="SSF49785">
    <property type="entry name" value="Galactose-binding domain-like"/>
    <property type="match status" value="1"/>
</dbReference>
<keyword evidence="7" id="KW-0720">Serine protease</keyword>
<dbReference type="Proteomes" id="UP000198817">
    <property type="component" value="Unassembled WGS sequence"/>
</dbReference>
<evidence type="ECO:0000256" key="1">
    <source>
        <dbReference type="ARBA" id="ARBA00000123"/>
    </source>
</evidence>
<keyword evidence="6" id="KW-0378">Hydrolase</keyword>
<feature type="domain" description="Xaa-Pro dipeptidyl-peptidase C-terminal" evidence="9">
    <location>
        <begin position="406"/>
        <end position="700"/>
    </location>
</feature>
<evidence type="ECO:0000313" key="11">
    <source>
        <dbReference type="Proteomes" id="UP000198817"/>
    </source>
</evidence>
<dbReference type="Pfam" id="PF08530">
    <property type="entry name" value="PepX_C"/>
    <property type="match status" value="1"/>
</dbReference>
<evidence type="ECO:0000256" key="6">
    <source>
        <dbReference type="ARBA" id="ARBA00022801"/>
    </source>
</evidence>
<dbReference type="InterPro" id="IPR008979">
    <property type="entry name" value="Galactose-bd-like_sf"/>
</dbReference>
<organism evidence="10 11">
    <name type="scientific">Eubacterium pyruvativorans</name>
    <dbReference type="NCBI Taxonomy" id="155865"/>
    <lineage>
        <taxon>Bacteria</taxon>
        <taxon>Bacillati</taxon>
        <taxon>Bacillota</taxon>
        <taxon>Clostridia</taxon>
        <taxon>Eubacteriales</taxon>
        <taxon>Eubacteriaceae</taxon>
        <taxon>Eubacterium</taxon>
    </lineage>
</organism>
<dbReference type="Gene3D" id="2.60.120.260">
    <property type="entry name" value="Galactose-binding domain-like"/>
    <property type="match status" value="1"/>
</dbReference>
<proteinExistence type="inferred from homology"/>
<dbReference type="InterPro" id="IPR029058">
    <property type="entry name" value="AB_hydrolase_fold"/>
</dbReference>
<evidence type="ECO:0000259" key="9">
    <source>
        <dbReference type="SMART" id="SM00939"/>
    </source>
</evidence>
<evidence type="ECO:0000256" key="2">
    <source>
        <dbReference type="ARBA" id="ARBA00010819"/>
    </source>
</evidence>
<dbReference type="Gene3D" id="3.40.50.1820">
    <property type="entry name" value="alpha/beta hydrolase"/>
    <property type="match status" value="1"/>
</dbReference>
<accession>A0A1I7G392</accession>
<dbReference type="PRINTS" id="PR00923">
    <property type="entry name" value="LACTOPTASE"/>
</dbReference>
<dbReference type="SMART" id="SM00939">
    <property type="entry name" value="PepX_C"/>
    <property type="match status" value="1"/>
</dbReference>
<dbReference type="Gene3D" id="1.10.246.70">
    <property type="match status" value="1"/>
</dbReference>
<evidence type="ECO:0000256" key="3">
    <source>
        <dbReference type="ARBA" id="ARBA00012463"/>
    </source>
</evidence>
<dbReference type="InterPro" id="IPR000383">
    <property type="entry name" value="Xaa-Pro-like_dom"/>
</dbReference>
<dbReference type="SUPFAM" id="SSF53474">
    <property type="entry name" value="alpha/beta-Hydrolases"/>
    <property type="match status" value="1"/>
</dbReference>
<dbReference type="AlphaFoldDB" id="A0A1I7G392"/>
<reference evidence="10 11" key="1">
    <citation type="submission" date="2016-10" db="EMBL/GenBank/DDBJ databases">
        <authorList>
            <person name="de Groot N.N."/>
        </authorList>
    </citation>
    <scope>NUCLEOTIDE SEQUENCE [LARGE SCALE GENOMIC DNA]</scope>
    <source>
        <strain evidence="10 11">KHGC13</strain>
    </source>
</reference>
<dbReference type="OrthoDB" id="319764at2"/>
<evidence type="ECO:0000256" key="7">
    <source>
        <dbReference type="ARBA" id="ARBA00022825"/>
    </source>
</evidence>
<evidence type="ECO:0000256" key="5">
    <source>
        <dbReference type="ARBA" id="ARBA00022670"/>
    </source>
</evidence>
<keyword evidence="11" id="KW-1185">Reference proteome</keyword>
<evidence type="ECO:0000256" key="4">
    <source>
        <dbReference type="ARBA" id="ARBA00022438"/>
    </source>
</evidence>
<dbReference type="RefSeq" id="WP_090470429.1">
    <property type="nucleotide sequence ID" value="NZ_FOWF01000024.1"/>
</dbReference>
<dbReference type="GO" id="GO:0004177">
    <property type="term" value="F:aminopeptidase activity"/>
    <property type="evidence" value="ECO:0007669"/>
    <property type="project" value="UniProtKB-KW"/>
</dbReference>
<keyword evidence="4" id="KW-0031">Aminopeptidase</keyword>
<sequence>MREFNEQPVFENGRAMPVFPFTDGKTGAAYDPETSAVVRFCVYVETDYDMDGDGKRDLVKAFVQVPRSAVMGHYKAPVVFEARPYCAGINADGYDHMKETAAGTYADFDLSRDLDHPAPARKPASEITAMEAALAADPADWYYPDRGNGGNMVYENIDNFNYYLVRGFAVVVSAGFGSKGSDGLEFVGSHYERDAFRAVVEWLHGDRQAFADRAGTAAIRADWCNGNVGMTGRSYAGTMPFAVASAGTKGLRTIVPVAGIADWYSQQNQQGAQRYWPEEMLNSFLSYYCSSRYSDDLTEEQRSRMDAFHHALSMEQLKTGTDYSPFWEDGNYTLHADRLNCSALIIHGLHDENVSTKQFEMMLRSFRKAGQTVKLILHQGYHMTPAMPDKGFGIRVNGAFYEDIVNRWFSHYLFGVENDAEDMPAVLVQSNLDQHVWEQAADWETGRSVQLHFEDAEASDDASGAAETEKTIETIDTDWDAAGICQENFDERMSLCSSNMNRRYITAPLEEACTIQGTVRVDFRAALAGGDPAGGYHAVNAHDADSLTFSLGTSSGQQDDLKLTVLLVDLANEPFPSIFAEDPQRNVIPTDVVRQGAFEIGGGLKPLDEVEFRTEEKNYSVITRAYIDLCNPESGYEPETAAAGIRLEKGEFHDYHVYLNAARYTAAPGHRLAVVIGTEDPVYCLIHKEYSVQIDRSTVSAEVPVL</sequence>
<dbReference type="Pfam" id="PF02129">
    <property type="entry name" value="Peptidase_S15"/>
    <property type="match status" value="1"/>
</dbReference>
<dbReference type="InterPro" id="IPR013736">
    <property type="entry name" value="Xaa-Pro_dipept_C"/>
</dbReference>
<dbReference type="STRING" id="155865.SAMN05216515_12421"/>
<protein>
    <recommendedName>
        <fullName evidence="3">Xaa-Pro dipeptidyl-peptidase</fullName>
        <ecNumber evidence="3">3.4.14.11</ecNumber>
    </recommendedName>
    <alternativeName>
        <fullName evidence="8">X-prolyl-dipeptidyl aminopeptidase</fullName>
    </alternativeName>
</protein>
<comment type="similarity">
    <text evidence="2">Belongs to the peptidase S15 family.</text>
</comment>
<dbReference type="GO" id="GO:0006508">
    <property type="term" value="P:proteolysis"/>
    <property type="evidence" value="ECO:0007669"/>
    <property type="project" value="UniProtKB-KW"/>
</dbReference>
<dbReference type="GO" id="GO:0008236">
    <property type="term" value="F:serine-type peptidase activity"/>
    <property type="evidence" value="ECO:0007669"/>
    <property type="project" value="UniProtKB-KW"/>
</dbReference>
<evidence type="ECO:0000256" key="8">
    <source>
        <dbReference type="ARBA" id="ARBA00030045"/>
    </source>
</evidence>
<evidence type="ECO:0000313" key="10">
    <source>
        <dbReference type="EMBL" id="SFU42925.1"/>
    </source>
</evidence>
<name>A0A1I7G392_9FIRM</name>
<gene>
    <name evidence="10" type="ORF">SAMN05216508_104133</name>
</gene>
<dbReference type="GO" id="GO:0008239">
    <property type="term" value="F:dipeptidyl-peptidase activity"/>
    <property type="evidence" value="ECO:0007669"/>
    <property type="project" value="UniProtKB-EC"/>
</dbReference>
<keyword evidence="5" id="KW-0645">Protease</keyword>
<dbReference type="InterPro" id="IPR008252">
    <property type="entry name" value="Pept_S15_Xpro"/>
</dbReference>
<dbReference type="EMBL" id="FPBT01000004">
    <property type="protein sequence ID" value="SFU42925.1"/>
    <property type="molecule type" value="Genomic_DNA"/>
</dbReference>
<comment type="catalytic activity">
    <reaction evidence="1">
        <text>Hydrolyzes Xaa-Pro-|- bonds to release unblocked, N-terminal dipeptides from substrates including Ala-Pro-|-p-nitroanilide and (sequentially) Tyr-Pro-|-Phe-Pro-|-Gly-Pro-|-Ile.</text>
        <dbReference type="EC" id="3.4.14.11"/>
    </reaction>
</comment>